<evidence type="ECO:0000313" key="3">
    <source>
        <dbReference type="Proteomes" id="UP001250390"/>
    </source>
</evidence>
<dbReference type="EMBL" id="OM540428">
    <property type="protein sequence ID" value="WAK97197.1"/>
    <property type="molecule type" value="Genomic_DNA"/>
</dbReference>
<keyword evidence="1" id="KW-0175">Coiled coil</keyword>
<evidence type="ECO:0000313" key="2">
    <source>
        <dbReference type="EMBL" id="WAK97197.1"/>
    </source>
</evidence>
<sequence length="133" mass="14769">MSLINAKAAESYIEALEATDSIQSPAQGFVKPEEVKGALTGQTAQIKQLNTIIHLLIQVSNKLNSLEDRIDKLELKVTDTLAKETQFPTEVLKKLDNLKLGEGSSRRREAEGKVAVFTDPRLLIKKAKQQQQK</sequence>
<organism evidence="2 3">
    <name type="scientific">Fatsia badnavirus 1</name>
    <dbReference type="NCBI Taxonomy" id="2999080"/>
    <lineage>
        <taxon>Viruses</taxon>
        <taxon>Riboviria</taxon>
        <taxon>Pararnavirae</taxon>
        <taxon>Artverviricota</taxon>
        <taxon>Revtraviricetes</taxon>
        <taxon>Ortervirales</taxon>
        <taxon>Caulimoviridae</taxon>
        <taxon>Badnavirus</taxon>
        <taxon>Badnavirus fatsiae</taxon>
    </lineage>
</organism>
<proteinExistence type="predicted"/>
<keyword evidence="3" id="KW-1185">Reference proteome</keyword>
<dbReference type="Proteomes" id="UP001250390">
    <property type="component" value="Segment"/>
</dbReference>
<feature type="coiled-coil region" evidence="1">
    <location>
        <begin position="56"/>
        <end position="83"/>
    </location>
</feature>
<name>A0A9E8Z0J8_9VIRU</name>
<protein>
    <submittedName>
        <fullName evidence="2">Uncharacterized protein</fullName>
    </submittedName>
</protein>
<reference evidence="2" key="1">
    <citation type="submission" date="2022-02" db="EMBL/GenBank/DDBJ databases">
        <authorList>
            <person name="Zhao M."/>
            <person name="Wen G."/>
            <person name="Chen Z."/>
            <person name="Wang Z."/>
            <person name="Li S."/>
            <person name="Gao L."/>
        </authorList>
    </citation>
    <scope>NUCLEOTIDE SEQUENCE</scope>
    <source>
        <strain evidence="2">XD</strain>
    </source>
</reference>
<evidence type="ECO:0000256" key="1">
    <source>
        <dbReference type="SAM" id="Coils"/>
    </source>
</evidence>
<accession>A0A9E8Z0J8</accession>